<name>A0A075UM86_9PSEU</name>
<accession>A0A075UM86</accession>
<dbReference type="KEGG" id="aja:AJAP_11735"/>
<reference evidence="1 2" key="1">
    <citation type="journal article" date="2014" name="J. Biotechnol.">
        <title>Complete genome sequence of the actinobacterium Amycolatopsis japonica MG417-CF17(T) (=DSM 44213T) producing (S,S)-N,N'-ethylenediaminedisuccinic acid.</title>
        <authorList>
            <person name="Stegmann E."/>
            <person name="Albersmeier A."/>
            <person name="Spohn M."/>
            <person name="Gert H."/>
            <person name="Weber T."/>
            <person name="Wohlleben W."/>
            <person name="Kalinowski J."/>
            <person name="Ruckert C."/>
        </authorList>
    </citation>
    <scope>NUCLEOTIDE SEQUENCE [LARGE SCALE GENOMIC DNA]</scope>
    <source>
        <strain evidence="2">MG417-CF17 (DSM 44213)</strain>
    </source>
</reference>
<dbReference type="Pfam" id="PF06224">
    <property type="entry name" value="AlkZ-like"/>
    <property type="match status" value="1"/>
</dbReference>
<proteinExistence type="predicted"/>
<dbReference type="STRING" id="208439.AJAP_11735"/>
<keyword evidence="2" id="KW-1185">Reference proteome</keyword>
<dbReference type="AlphaFoldDB" id="A0A075UM86"/>
<dbReference type="Proteomes" id="UP000028492">
    <property type="component" value="Chromosome"/>
</dbReference>
<dbReference type="InterPro" id="IPR009351">
    <property type="entry name" value="AlkZ-like"/>
</dbReference>
<evidence type="ECO:0000313" key="2">
    <source>
        <dbReference type="Proteomes" id="UP000028492"/>
    </source>
</evidence>
<dbReference type="HOGENOM" id="CLU_047003_0_0_11"/>
<dbReference type="eggNOG" id="COG3214">
    <property type="taxonomic scope" value="Bacteria"/>
</dbReference>
<dbReference type="EMBL" id="CP008953">
    <property type="protein sequence ID" value="AIG75232.1"/>
    <property type="molecule type" value="Genomic_DNA"/>
</dbReference>
<sequence length="348" mass="37507">MTPSDNDIRAVRARAQLLTVPATDVLAVTGSVAAVQAQSTPAARLAFRARSRGLTSQDVDASREVTRTWLMRKTLHLVPTADLRWLNRLFGPRNVQAGQGRRRQLGLTDELCERALEKLQDLLPGKALTRQEILDGLAADGIVLDAKSQAPAHLLAYAANRGLLCRGHDAGAEATYVLLDEWAPEGHDPAEPHTELAHRYLTAYGIATVEDFVAWSGLPLGLCRKALAALDLVSVRGGHALARTELSAPPCPPRLLGAFDTYLLGYRDRALLLDPAEAKRVNAGGGMIAPTVLVDGRIAGTWHTKRTAKQTKVVVEPFAVLSRSAITGLESEVDDYSRFLGEAAVLVI</sequence>
<gene>
    <name evidence="1" type="ORF">AJAP_11735</name>
</gene>
<evidence type="ECO:0000313" key="1">
    <source>
        <dbReference type="EMBL" id="AIG75232.1"/>
    </source>
</evidence>
<protein>
    <recommendedName>
        <fullName evidence="3">Winged helix DNA-binding domain-containing protein</fullName>
    </recommendedName>
</protein>
<dbReference type="PANTHER" id="PTHR38479">
    <property type="entry name" value="LMO0824 PROTEIN"/>
    <property type="match status" value="1"/>
</dbReference>
<evidence type="ECO:0008006" key="3">
    <source>
        <dbReference type="Google" id="ProtNLM"/>
    </source>
</evidence>
<organism evidence="1 2">
    <name type="scientific">Amycolatopsis japonica</name>
    <dbReference type="NCBI Taxonomy" id="208439"/>
    <lineage>
        <taxon>Bacteria</taxon>
        <taxon>Bacillati</taxon>
        <taxon>Actinomycetota</taxon>
        <taxon>Actinomycetes</taxon>
        <taxon>Pseudonocardiales</taxon>
        <taxon>Pseudonocardiaceae</taxon>
        <taxon>Amycolatopsis</taxon>
        <taxon>Amycolatopsis japonica group</taxon>
    </lineage>
</organism>
<dbReference type="PANTHER" id="PTHR38479:SF2">
    <property type="entry name" value="WINGED HELIX DNA-BINDING DOMAIN-CONTAINING PROTEIN"/>
    <property type="match status" value="1"/>
</dbReference>
<dbReference type="RefSeq" id="WP_038510571.1">
    <property type="nucleotide sequence ID" value="NZ_CP008953.1"/>
</dbReference>